<dbReference type="SUPFAM" id="SSF82171">
    <property type="entry name" value="DPP6 N-terminal domain-like"/>
    <property type="match status" value="1"/>
</dbReference>
<dbReference type="EMBL" id="LR593886">
    <property type="protein sequence ID" value="VTR92467.1"/>
    <property type="molecule type" value="Genomic_DNA"/>
</dbReference>
<keyword evidence="2" id="KW-1185">Reference proteome</keyword>
<evidence type="ECO:0000313" key="1">
    <source>
        <dbReference type="EMBL" id="VTR92467.1"/>
    </source>
</evidence>
<reference evidence="1 2" key="1">
    <citation type="submission" date="2019-05" db="EMBL/GenBank/DDBJ databases">
        <authorList>
            <consortium name="Science for Life Laboratories"/>
        </authorList>
    </citation>
    <scope>NUCLEOTIDE SEQUENCE [LARGE SCALE GENOMIC DNA]</scope>
    <source>
        <strain evidence="1">Soil9</strain>
    </source>
</reference>
<dbReference type="KEGG" id="gms:SOIL9_52470"/>
<organism evidence="1 2">
    <name type="scientific">Gemmata massiliana</name>
    <dbReference type="NCBI Taxonomy" id="1210884"/>
    <lineage>
        <taxon>Bacteria</taxon>
        <taxon>Pseudomonadati</taxon>
        <taxon>Planctomycetota</taxon>
        <taxon>Planctomycetia</taxon>
        <taxon>Gemmatales</taxon>
        <taxon>Gemmataceae</taxon>
        <taxon>Gemmata</taxon>
    </lineage>
</organism>
<sequence length="147" mass="16655">MPSRFIWSRDRKWLFCQDKACTLYATDTGKSLEINPPDLLREYGTEFGFDGRLFITSAKNGTIRVYDLPSGKLRCEIANMSADQFTAACTSDGKELVVWARRTEGWSLELIDLAKKVRRTIFDKQLATGRVIFAPYGEYIRAGGAIK</sequence>
<accession>A0A6P2CV54</accession>
<proteinExistence type="predicted"/>
<evidence type="ECO:0000313" key="2">
    <source>
        <dbReference type="Proteomes" id="UP000464178"/>
    </source>
</evidence>
<dbReference type="AlphaFoldDB" id="A0A6P2CV54"/>
<name>A0A6P2CV54_9BACT</name>
<protein>
    <submittedName>
        <fullName evidence="1">Uncharacterized protein</fullName>
    </submittedName>
</protein>
<dbReference type="Gene3D" id="2.130.10.10">
    <property type="entry name" value="YVTN repeat-like/Quinoprotein amine dehydrogenase"/>
    <property type="match status" value="1"/>
</dbReference>
<dbReference type="Proteomes" id="UP000464178">
    <property type="component" value="Chromosome"/>
</dbReference>
<gene>
    <name evidence="1" type="ORF">SOIL9_52470</name>
</gene>
<dbReference type="InterPro" id="IPR015943">
    <property type="entry name" value="WD40/YVTN_repeat-like_dom_sf"/>
</dbReference>